<dbReference type="Pfam" id="PF02517">
    <property type="entry name" value="Rce1-like"/>
    <property type="match status" value="1"/>
</dbReference>
<dbReference type="InterPro" id="IPR003675">
    <property type="entry name" value="Rce1/LyrA-like_dom"/>
</dbReference>
<feature type="transmembrane region" description="Helical" evidence="1">
    <location>
        <begin position="184"/>
        <end position="205"/>
    </location>
</feature>
<name>A0A1A7BIA2_9SPHN</name>
<evidence type="ECO:0000313" key="4">
    <source>
        <dbReference type="Proteomes" id="UP000092484"/>
    </source>
</evidence>
<feature type="domain" description="CAAX prenyl protease 2/Lysostaphin resistance protein A-like" evidence="2">
    <location>
        <begin position="157"/>
        <end position="225"/>
    </location>
</feature>
<keyword evidence="1" id="KW-0472">Membrane</keyword>
<dbReference type="Proteomes" id="UP000092484">
    <property type="component" value="Unassembled WGS sequence"/>
</dbReference>
<dbReference type="GO" id="GO:0080120">
    <property type="term" value="P:CAAX-box protein maturation"/>
    <property type="evidence" value="ECO:0007669"/>
    <property type="project" value="UniProtKB-ARBA"/>
</dbReference>
<reference evidence="3 4" key="1">
    <citation type="submission" date="2016-06" db="EMBL/GenBank/DDBJ databases">
        <title>Genome sequence of Porphyrobacter dokdonensis DSW-74.</title>
        <authorList>
            <person name="Kim J.F."/>
            <person name="Song J.Y."/>
        </authorList>
    </citation>
    <scope>NUCLEOTIDE SEQUENCE [LARGE SCALE GENOMIC DNA]</scope>
    <source>
        <strain evidence="3 4">DSW-74</strain>
    </source>
</reference>
<organism evidence="3 4">
    <name type="scientific">Erythrobacter dokdonensis DSW-74</name>
    <dbReference type="NCBI Taxonomy" id="1300349"/>
    <lineage>
        <taxon>Bacteria</taxon>
        <taxon>Pseudomonadati</taxon>
        <taxon>Pseudomonadota</taxon>
        <taxon>Alphaproteobacteria</taxon>
        <taxon>Sphingomonadales</taxon>
        <taxon>Erythrobacteraceae</taxon>
        <taxon>Erythrobacter/Porphyrobacter group</taxon>
        <taxon>Erythrobacter</taxon>
    </lineage>
</organism>
<dbReference type="AlphaFoldDB" id="A0A1A7BIA2"/>
<protein>
    <submittedName>
        <fullName evidence="3">Putative membrane protein</fullName>
    </submittedName>
</protein>
<dbReference type="RefSeq" id="WP_068863784.1">
    <property type="nucleotide sequence ID" value="NZ_LZYB01000003.1"/>
</dbReference>
<comment type="caution">
    <text evidence="3">The sequence shown here is derived from an EMBL/GenBank/DDBJ whole genome shotgun (WGS) entry which is preliminary data.</text>
</comment>
<dbReference type="GO" id="GO:0004175">
    <property type="term" value="F:endopeptidase activity"/>
    <property type="evidence" value="ECO:0007669"/>
    <property type="project" value="UniProtKB-ARBA"/>
</dbReference>
<keyword evidence="1" id="KW-0812">Transmembrane</keyword>
<dbReference type="STRING" id="1300349.I603_1585"/>
<evidence type="ECO:0000256" key="1">
    <source>
        <dbReference type="SAM" id="Phobius"/>
    </source>
</evidence>
<evidence type="ECO:0000259" key="2">
    <source>
        <dbReference type="Pfam" id="PF02517"/>
    </source>
</evidence>
<feature type="transmembrane region" description="Helical" evidence="1">
    <location>
        <begin position="158"/>
        <end position="178"/>
    </location>
</feature>
<proteinExistence type="predicted"/>
<accession>A0A1A7BIA2</accession>
<feature type="transmembrane region" description="Helical" evidence="1">
    <location>
        <begin position="101"/>
        <end position="121"/>
    </location>
</feature>
<gene>
    <name evidence="3" type="ORF">I603_1585</name>
</gene>
<sequence length="234" mass="25996">MRLRERLVDVGRFMVRPTPAIAPMPWGRGLLAALLVVFLFDLALDKTVVELTALLDAGAGFLPDPVEEETTLAEDLFSYLLLAPVVEELVYRGWLTGRMAALRFALYGFAAEAFFVAALFVGEEKGMPLALAGVGLALVGLIHWGLTRERDTAVPDWFTRHFHWFVWGSTLLFGLMHLGNYEPLTHQLGVLVVLPQTIGGLLLAYSRTRLGLRAAMLHHAAYNALFLASDYGWW</sequence>
<keyword evidence="1" id="KW-1133">Transmembrane helix</keyword>
<feature type="transmembrane region" description="Helical" evidence="1">
    <location>
        <begin position="127"/>
        <end position="146"/>
    </location>
</feature>
<keyword evidence="4" id="KW-1185">Reference proteome</keyword>
<dbReference type="EMBL" id="LZYB01000003">
    <property type="protein sequence ID" value="OBV11177.1"/>
    <property type="molecule type" value="Genomic_DNA"/>
</dbReference>
<evidence type="ECO:0000313" key="3">
    <source>
        <dbReference type="EMBL" id="OBV11177.1"/>
    </source>
</evidence>